<gene>
    <name evidence="2" type="ORF">N7482_002605</name>
</gene>
<accession>A0A9W9IHB2</accession>
<feature type="region of interest" description="Disordered" evidence="1">
    <location>
        <begin position="239"/>
        <end position="265"/>
    </location>
</feature>
<reference evidence="2" key="1">
    <citation type="submission" date="2022-11" db="EMBL/GenBank/DDBJ databases">
        <authorList>
            <person name="Petersen C."/>
        </authorList>
    </citation>
    <scope>NUCLEOTIDE SEQUENCE</scope>
    <source>
        <strain evidence="2">IBT 26290</strain>
    </source>
</reference>
<feature type="compositionally biased region" description="Low complexity" evidence="1">
    <location>
        <begin position="250"/>
        <end position="259"/>
    </location>
</feature>
<feature type="compositionally biased region" description="Polar residues" evidence="1">
    <location>
        <begin position="32"/>
        <end position="49"/>
    </location>
</feature>
<evidence type="ECO:0000313" key="2">
    <source>
        <dbReference type="EMBL" id="KAJ5176728.1"/>
    </source>
</evidence>
<name>A0A9W9IHB2_9EURO</name>
<keyword evidence="3" id="KW-1185">Reference proteome</keyword>
<evidence type="ECO:0000313" key="3">
    <source>
        <dbReference type="Proteomes" id="UP001149163"/>
    </source>
</evidence>
<reference evidence="2" key="2">
    <citation type="journal article" date="2023" name="IMA Fungus">
        <title>Comparative genomic study of the Penicillium genus elucidates a diverse pangenome and 15 lateral gene transfer events.</title>
        <authorList>
            <person name="Petersen C."/>
            <person name="Sorensen T."/>
            <person name="Nielsen M.R."/>
            <person name="Sondergaard T.E."/>
            <person name="Sorensen J.L."/>
            <person name="Fitzpatrick D.A."/>
            <person name="Frisvad J.C."/>
            <person name="Nielsen K.L."/>
        </authorList>
    </citation>
    <scope>NUCLEOTIDE SEQUENCE</scope>
    <source>
        <strain evidence="2">IBT 26290</strain>
    </source>
</reference>
<feature type="compositionally biased region" description="Low complexity" evidence="1">
    <location>
        <begin position="182"/>
        <end position="193"/>
    </location>
</feature>
<dbReference type="RefSeq" id="XP_056548336.1">
    <property type="nucleotide sequence ID" value="XM_056684730.1"/>
</dbReference>
<proteinExistence type="predicted"/>
<dbReference type="GeneID" id="81423906"/>
<feature type="region of interest" description="Disordered" evidence="1">
    <location>
        <begin position="173"/>
        <end position="194"/>
    </location>
</feature>
<organism evidence="2 3">
    <name type="scientific">Penicillium canariense</name>
    <dbReference type="NCBI Taxonomy" id="189055"/>
    <lineage>
        <taxon>Eukaryota</taxon>
        <taxon>Fungi</taxon>
        <taxon>Dikarya</taxon>
        <taxon>Ascomycota</taxon>
        <taxon>Pezizomycotina</taxon>
        <taxon>Eurotiomycetes</taxon>
        <taxon>Eurotiomycetidae</taxon>
        <taxon>Eurotiales</taxon>
        <taxon>Aspergillaceae</taxon>
        <taxon>Penicillium</taxon>
    </lineage>
</organism>
<comment type="caution">
    <text evidence="2">The sequence shown here is derived from an EMBL/GenBank/DDBJ whole genome shotgun (WGS) entry which is preliminary data.</text>
</comment>
<feature type="region of interest" description="Disordered" evidence="1">
    <location>
        <begin position="26"/>
        <end position="54"/>
    </location>
</feature>
<dbReference type="OrthoDB" id="5427699at2759"/>
<sequence length="427" mass="46050">MKSAVTRLPDGHGSVYKEVRFSPTATPVRRAQSVSGSNPSTSVRYQQRRNPLDPQVMSFGLDTSYIEQSRQLLENQRASFETERALVAQERQLWEKERALLRAKIAELESLLKSQAGQSSLSPAHPPQPALGSPHSQATNDTLHLAQVWEGPSPGGRPTRVFRDEGIADAAHLSPISEGGTSSPPSLDAALSPRTRAVDASGATVSVPVPIEKLDSRLDGITLKSTALPPGVVARVITPPSPSPLETTHGPASAPSGPARPDMEHRNSLKLKLSEIGPPNENLVKNAGHTPMAIIDIDDSQRTTQDASPTEMPPCEEEEAPLAPVVTQIHQPTEHAESYFPDVPDDPTLKGPLGLTNDEQHDSSFLNELDLRLLDQAKRILSTSAASVDPDEIDAAKARPNEQEPEFKFKNSTNFGTAFGRSNCGKF</sequence>
<dbReference type="AlphaFoldDB" id="A0A9W9IHB2"/>
<feature type="region of interest" description="Disordered" evidence="1">
    <location>
        <begin position="116"/>
        <end position="138"/>
    </location>
</feature>
<protein>
    <submittedName>
        <fullName evidence="2">Uncharacterized protein</fullName>
    </submittedName>
</protein>
<dbReference type="EMBL" id="JAPQKN010000001">
    <property type="protein sequence ID" value="KAJ5176728.1"/>
    <property type="molecule type" value="Genomic_DNA"/>
</dbReference>
<dbReference type="Proteomes" id="UP001149163">
    <property type="component" value="Unassembled WGS sequence"/>
</dbReference>
<evidence type="ECO:0000256" key="1">
    <source>
        <dbReference type="SAM" id="MobiDB-lite"/>
    </source>
</evidence>